<feature type="compositionally biased region" description="Low complexity" evidence="1">
    <location>
        <begin position="556"/>
        <end position="681"/>
    </location>
</feature>
<feature type="compositionally biased region" description="Low complexity" evidence="1">
    <location>
        <begin position="420"/>
        <end position="432"/>
    </location>
</feature>
<keyword evidence="4" id="KW-1185">Reference proteome</keyword>
<keyword evidence="2" id="KW-0472">Membrane</keyword>
<dbReference type="Proteomes" id="UP001071777">
    <property type="component" value="Unassembled WGS sequence"/>
</dbReference>
<feature type="transmembrane region" description="Helical" evidence="2">
    <location>
        <begin position="125"/>
        <end position="143"/>
    </location>
</feature>
<reference evidence="3" key="1">
    <citation type="submission" date="2022-10" db="EMBL/GenBank/DDBJ databases">
        <title>Adaptive evolution leads to modifications in subtelomeric GC content in a zoonotic Cryptosporidium species.</title>
        <authorList>
            <person name="Li J."/>
            <person name="Feng Y."/>
            <person name="Xiao L."/>
        </authorList>
    </citation>
    <scope>NUCLEOTIDE SEQUENCE</scope>
    <source>
        <strain evidence="3">25894</strain>
    </source>
</reference>
<keyword evidence="2" id="KW-1133">Transmembrane helix</keyword>
<evidence type="ECO:0000256" key="2">
    <source>
        <dbReference type="SAM" id="Phobius"/>
    </source>
</evidence>
<feature type="region of interest" description="Disordered" evidence="1">
    <location>
        <begin position="416"/>
        <end position="464"/>
    </location>
</feature>
<feature type="region of interest" description="Disordered" evidence="1">
    <location>
        <begin position="477"/>
        <end position="682"/>
    </location>
</feature>
<keyword evidence="2" id="KW-0812">Transmembrane</keyword>
<protein>
    <submittedName>
        <fullName evidence="3">Threonine repeat-containing protein</fullName>
    </submittedName>
</protein>
<evidence type="ECO:0000313" key="3">
    <source>
        <dbReference type="EMBL" id="KAJ1610077.1"/>
    </source>
</evidence>
<organism evidence="3 4">
    <name type="scientific">Cryptosporidium canis</name>
    <dbReference type="NCBI Taxonomy" id="195482"/>
    <lineage>
        <taxon>Eukaryota</taxon>
        <taxon>Sar</taxon>
        <taxon>Alveolata</taxon>
        <taxon>Apicomplexa</taxon>
        <taxon>Conoidasida</taxon>
        <taxon>Coccidia</taxon>
        <taxon>Eucoccidiorida</taxon>
        <taxon>Eimeriorina</taxon>
        <taxon>Cryptosporidiidae</taxon>
        <taxon>Cryptosporidium</taxon>
    </lineage>
</organism>
<name>A0ABQ8P6E8_9CRYT</name>
<evidence type="ECO:0000313" key="4">
    <source>
        <dbReference type="Proteomes" id="UP001071777"/>
    </source>
</evidence>
<accession>A0ABQ8P6E8</accession>
<feature type="compositionally biased region" description="Polar residues" evidence="1">
    <location>
        <begin position="484"/>
        <end position="548"/>
    </location>
</feature>
<evidence type="ECO:0000256" key="1">
    <source>
        <dbReference type="SAM" id="MobiDB-lite"/>
    </source>
</evidence>
<comment type="caution">
    <text evidence="3">The sequence shown here is derived from an EMBL/GenBank/DDBJ whole genome shotgun (WGS) entry which is preliminary data.</text>
</comment>
<gene>
    <name evidence="3" type="ORF">OJ252_2007</name>
</gene>
<feature type="compositionally biased region" description="Acidic residues" evidence="1">
    <location>
        <begin position="443"/>
        <end position="459"/>
    </location>
</feature>
<sequence length="874" mass="97082">MDSKVDRKSFDTIELSIDNNCEDEVFERCGSVINGDGDIKSEVDSLLSEEECSTDCQVRRLEIIQRKTSKSLLRARHNSDRIQVVLFFVGLFGLPIISWGVSWIIGKTCAKPKSHRGRKLRQLNGILSLVFIFIPAVFGYFYYHTIGKSERYSNVGVMIIRNLLILSTLVISSYKTNSIFVSTNESSDIKASSVFTSTETKTPKPAKSSGTQILSCSSDMDVEIVLWRQSQSEEKGLVLFIGKILADTWLKSNALSEAFNNGFTVAAISPPGFGKSDKIIKSRNKSHSEAISASSFLFWLVSGCLKFDTRKMVLVTHSNSITQKYVVPFIMSYPIAGIVFFNTNMGIKWFSAKNPMINDHLYYQPINFNNTMVRYIGDREPLLASTSSADKHKIDDLIRQNDDKVLVSNKINLPAGKRPISSSTTTTTTNINIEEDPSRNFVDQEDGEQDQTELDEQQQDDSSTLEKVNGFLETALSEKGGENSLASDENSKHGTVSSTKRPSASVNTTLTTKRTPIMTNHTNVATKRPSSNISAANNTTTKRPPSNSNKKRPASNTNVNNTTTRRPTANTTTKTTITTTTKKPVGGQTTTRTTTRRPGGTNTTTKKPGGGQATTRTTTRRPGGTNTTTKKPGGGQTTTRTTTRRPGGNSTVATKKVVTATTTKRPTVVTTRPAVSTARTTKSATVKNMQSKQQYQHAKNLMNRRVLGSKGPSVDRSYDKGVSNITRVMNSCIAPEVTYKYDQRWYLTEQNKMGPFGWFDGKYTIPGWKTMQMAYESFDFDSLNSKRLSNGTYLLTLDYFKPLIETLNEILPLIAQRVAISNQLGLNNTKALNQTESSKYIQEAPTTWSNHRQDAYLKYRANFELVPAQEIYCI</sequence>
<feature type="transmembrane region" description="Helical" evidence="2">
    <location>
        <begin position="84"/>
        <end position="105"/>
    </location>
</feature>
<dbReference type="EMBL" id="JAPCXB010000072">
    <property type="protein sequence ID" value="KAJ1610077.1"/>
    <property type="molecule type" value="Genomic_DNA"/>
</dbReference>
<proteinExistence type="predicted"/>